<dbReference type="KEGG" id="mor:MOC_3020"/>
<protein>
    <submittedName>
        <fullName evidence="1">Protein of unassigned function</fullName>
    </submittedName>
</protein>
<keyword evidence="2" id="KW-1185">Reference proteome</keyword>
<evidence type="ECO:0000313" key="1">
    <source>
        <dbReference type="EMBL" id="AIQ90775.1"/>
    </source>
</evidence>
<dbReference type="EMBL" id="CP003811">
    <property type="protein sequence ID" value="AIQ90775.1"/>
    <property type="molecule type" value="Genomic_DNA"/>
</dbReference>
<dbReference type="AlphaFoldDB" id="A0A089NW61"/>
<accession>A0A089NW61</accession>
<dbReference type="HOGENOM" id="CLU_2717764_0_0_5"/>
<name>A0A089NW61_9HYPH</name>
<gene>
    <name evidence="1" type="ORF">MOC_3020</name>
</gene>
<proteinExistence type="predicted"/>
<dbReference type="eggNOG" id="ENOG502ZZ6A">
    <property type="taxonomic scope" value="Bacteria"/>
</dbReference>
<organism evidence="1 2">
    <name type="scientific">Methylobacterium oryzae CBMB20</name>
    <dbReference type="NCBI Taxonomy" id="693986"/>
    <lineage>
        <taxon>Bacteria</taxon>
        <taxon>Pseudomonadati</taxon>
        <taxon>Pseudomonadota</taxon>
        <taxon>Alphaproteobacteria</taxon>
        <taxon>Hyphomicrobiales</taxon>
        <taxon>Methylobacteriaceae</taxon>
        <taxon>Methylobacterium</taxon>
    </lineage>
</organism>
<evidence type="ECO:0000313" key="2">
    <source>
        <dbReference type="Proteomes" id="UP000029492"/>
    </source>
</evidence>
<sequence>MPPDEDLHKVRDRLRSAWATRRVCGLVAVAMALRVDRLIALDGAGRLRREDALRMALEAEAVALCVRPLPLP</sequence>
<reference evidence="1 2" key="1">
    <citation type="journal article" date="2014" name="PLoS ONE">
        <title>Genome Information of Methylobacterium oryzae, a Plant-Probiotic Methylotroph in the Phyllosphere.</title>
        <authorList>
            <person name="Kwak M.J."/>
            <person name="Jeong H."/>
            <person name="Madhaiyan M."/>
            <person name="Lee Y."/>
            <person name="Sa T.M."/>
            <person name="Oh T.K."/>
            <person name="Kim J.F."/>
        </authorList>
    </citation>
    <scope>NUCLEOTIDE SEQUENCE [LARGE SCALE GENOMIC DNA]</scope>
    <source>
        <strain evidence="1 2">CBMB20</strain>
    </source>
</reference>
<dbReference type="Proteomes" id="UP000029492">
    <property type="component" value="Chromosome"/>
</dbReference>
<dbReference type="STRING" id="693986.MOC_3020"/>